<sequence>LDPGCYGHPVVILFPEPEAGEVVSVFIITSFGGTDLAVRHPGRQRRGQYVPIAPADPHPDSGRLLFLADNARLPKKSWVNVSALHIVPLAILR</sequence>
<feature type="non-terminal residue" evidence="1">
    <location>
        <position position="93"/>
    </location>
</feature>
<organism evidence="1 2">
    <name type="scientific">Chaetomium strumarium</name>
    <dbReference type="NCBI Taxonomy" id="1170767"/>
    <lineage>
        <taxon>Eukaryota</taxon>
        <taxon>Fungi</taxon>
        <taxon>Dikarya</taxon>
        <taxon>Ascomycota</taxon>
        <taxon>Pezizomycotina</taxon>
        <taxon>Sordariomycetes</taxon>
        <taxon>Sordariomycetidae</taxon>
        <taxon>Sordariales</taxon>
        <taxon>Chaetomiaceae</taxon>
        <taxon>Chaetomium</taxon>
    </lineage>
</organism>
<reference evidence="1" key="2">
    <citation type="submission" date="2023-06" db="EMBL/GenBank/DDBJ databases">
        <authorList>
            <consortium name="Lawrence Berkeley National Laboratory"/>
            <person name="Mondo S.J."/>
            <person name="Hensen N."/>
            <person name="Bonometti L."/>
            <person name="Westerberg I."/>
            <person name="Brannstrom I.O."/>
            <person name="Guillou S."/>
            <person name="Cros-Aarteil S."/>
            <person name="Calhoun S."/>
            <person name="Haridas S."/>
            <person name="Kuo A."/>
            <person name="Pangilinan J."/>
            <person name="Riley R."/>
            <person name="Labutti K."/>
            <person name="Andreopoulos B."/>
            <person name="Lipzen A."/>
            <person name="Chen C."/>
            <person name="Yanf M."/>
            <person name="Daum C."/>
            <person name="Ng V."/>
            <person name="Clum A."/>
            <person name="Steindorff A."/>
            <person name="Ohm R."/>
            <person name="Martin F."/>
            <person name="Silar P."/>
            <person name="Natvig D."/>
            <person name="Lalanne C."/>
            <person name="Gautier V."/>
            <person name="Ament-Velasquez S.L."/>
            <person name="Kruys A."/>
            <person name="Hutchinson M.I."/>
            <person name="Powell A.J."/>
            <person name="Barry K."/>
            <person name="Miller A.N."/>
            <person name="Grigoriev I.V."/>
            <person name="Debuchy R."/>
            <person name="Gladieux P."/>
            <person name="Thoren M.H."/>
            <person name="Johannesson H."/>
        </authorList>
    </citation>
    <scope>NUCLEOTIDE SEQUENCE</scope>
    <source>
        <strain evidence="1">CBS 333.67</strain>
    </source>
</reference>
<gene>
    <name evidence="1" type="ORF">B0T15DRAFT_376776</name>
</gene>
<evidence type="ECO:0000313" key="1">
    <source>
        <dbReference type="EMBL" id="KAK3307695.1"/>
    </source>
</evidence>
<keyword evidence="2" id="KW-1185">Reference proteome</keyword>
<dbReference type="Proteomes" id="UP001273166">
    <property type="component" value="Unassembled WGS sequence"/>
</dbReference>
<evidence type="ECO:0000313" key="2">
    <source>
        <dbReference type="Proteomes" id="UP001273166"/>
    </source>
</evidence>
<dbReference type="EMBL" id="JAUDZG010000003">
    <property type="protein sequence ID" value="KAK3307695.1"/>
    <property type="molecule type" value="Genomic_DNA"/>
</dbReference>
<accession>A0AAJ0GXI5</accession>
<feature type="non-terminal residue" evidence="1">
    <location>
        <position position="1"/>
    </location>
</feature>
<dbReference type="PANTHER" id="PTHR37048:SF2">
    <property type="entry name" value="QUESTIONABLE PROTEIN"/>
    <property type="match status" value="1"/>
</dbReference>
<protein>
    <submittedName>
        <fullName evidence="1">Uncharacterized protein</fullName>
    </submittedName>
</protein>
<comment type="caution">
    <text evidence="1">The sequence shown here is derived from an EMBL/GenBank/DDBJ whole genome shotgun (WGS) entry which is preliminary data.</text>
</comment>
<name>A0AAJ0GXI5_9PEZI</name>
<dbReference type="AlphaFoldDB" id="A0AAJ0GXI5"/>
<dbReference type="RefSeq" id="XP_062723475.1">
    <property type="nucleotide sequence ID" value="XM_062864235.1"/>
</dbReference>
<dbReference type="GeneID" id="87883064"/>
<proteinExistence type="predicted"/>
<reference evidence="1" key="1">
    <citation type="journal article" date="2023" name="Mol. Phylogenet. Evol.">
        <title>Genome-scale phylogeny and comparative genomics of the fungal order Sordariales.</title>
        <authorList>
            <person name="Hensen N."/>
            <person name="Bonometti L."/>
            <person name="Westerberg I."/>
            <person name="Brannstrom I.O."/>
            <person name="Guillou S."/>
            <person name="Cros-Aarteil S."/>
            <person name="Calhoun S."/>
            <person name="Haridas S."/>
            <person name="Kuo A."/>
            <person name="Mondo S."/>
            <person name="Pangilinan J."/>
            <person name="Riley R."/>
            <person name="LaButti K."/>
            <person name="Andreopoulos B."/>
            <person name="Lipzen A."/>
            <person name="Chen C."/>
            <person name="Yan M."/>
            <person name="Daum C."/>
            <person name="Ng V."/>
            <person name="Clum A."/>
            <person name="Steindorff A."/>
            <person name="Ohm R.A."/>
            <person name="Martin F."/>
            <person name="Silar P."/>
            <person name="Natvig D.O."/>
            <person name="Lalanne C."/>
            <person name="Gautier V."/>
            <person name="Ament-Velasquez S.L."/>
            <person name="Kruys A."/>
            <person name="Hutchinson M.I."/>
            <person name="Powell A.J."/>
            <person name="Barry K."/>
            <person name="Miller A.N."/>
            <person name="Grigoriev I.V."/>
            <person name="Debuchy R."/>
            <person name="Gladieux P."/>
            <person name="Hiltunen Thoren M."/>
            <person name="Johannesson H."/>
        </authorList>
    </citation>
    <scope>NUCLEOTIDE SEQUENCE</scope>
    <source>
        <strain evidence="1">CBS 333.67</strain>
    </source>
</reference>
<dbReference type="PANTHER" id="PTHR37048">
    <property type="entry name" value="QUESTIONABLE PROTEIN"/>
    <property type="match status" value="1"/>
</dbReference>